<gene>
    <name evidence="3" type="ORF">TGAM01_v203924</name>
</gene>
<evidence type="ECO:0000256" key="1">
    <source>
        <dbReference type="ARBA" id="ARBA00001933"/>
    </source>
</evidence>
<evidence type="ECO:0000313" key="4">
    <source>
        <dbReference type="Proteomes" id="UP000054821"/>
    </source>
</evidence>
<dbReference type="Proteomes" id="UP000054821">
    <property type="component" value="Unassembled WGS sequence"/>
</dbReference>
<keyword evidence="4" id="KW-1185">Reference proteome</keyword>
<feature type="domain" description="Tryptophan synthase beta chain-like PALP" evidence="2">
    <location>
        <begin position="9"/>
        <end position="298"/>
    </location>
</feature>
<name>A0A2P4ZRQ4_9HYPO</name>
<dbReference type="RefSeq" id="XP_018657242.1">
    <property type="nucleotide sequence ID" value="XM_018809553.1"/>
</dbReference>
<proteinExistence type="predicted"/>
<dbReference type="AlphaFoldDB" id="A0A2P4ZRQ4"/>
<dbReference type="Gene3D" id="3.40.50.1100">
    <property type="match status" value="2"/>
</dbReference>
<accession>A0A2P4ZRQ4</accession>
<evidence type="ECO:0000259" key="2">
    <source>
        <dbReference type="Pfam" id="PF00291"/>
    </source>
</evidence>
<dbReference type="InterPro" id="IPR050214">
    <property type="entry name" value="Cys_Synth/Cystath_Beta-Synth"/>
</dbReference>
<reference evidence="3 4" key="1">
    <citation type="journal article" date="2016" name="Genome Announc.">
        <title>Draft Whole-Genome Sequence of Trichoderma gamsii T6085, a Promising Biocontrol Agent of Fusarium Head Blight on Wheat.</title>
        <authorList>
            <person name="Baroncelli R."/>
            <person name="Zapparata A."/>
            <person name="Piaggeschi G."/>
            <person name="Sarrocco S."/>
            <person name="Vannacci G."/>
        </authorList>
    </citation>
    <scope>NUCLEOTIDE SEQUENCE [LARGE SCALE GENOMIC DNA]</scope>
    <source>
        <strain evidence="3 4">T6085</strain>
    </source>
</reference>
<evidence type="ECO:0000313" key="3">
    <source>
        <dbReference type="EMBL" id="PON26975.1"/>
    </source>
</evidence>
<comment type="cofactor">
    <cofactor evidence="1">
        <name>pyridoxal 5'-phosphate</name>
        <dbReference type="ChEBI" id="CHEBI:597326"/>
    </cofactor>
</comment>
<dbReference type="CDD" id="cd01561">
    <property type="entry name" value="CBS_like"/>
    <property type="match status" value="1"/>
</dbReference>
<dbReference type="InterPro" id="IPR001926">
    <property type="entry name" value="TrpB-like_PALP"/>
</dbReference>
<sequence>MASIKSNILESIGNTSILQLHTVVPSNGVRVLLKIESTNPTASMKDRMALAMITAAENDGRLKPGGSVVEYTGGSTGVSLALICAVKGYSLHIVTSDAFAKEKLDHMRLLGATLTVIPSDNGKQTEKLTKDMIREAHVIAEKTGAFITAQMKNTDQLSAYTKLADEIYQQTEGKIDAFVQAVGSGACLRGTSERLRQLDGKIRFVAVEPAESAVLAGGVSGSHNIDGMGPGYVTPLWKDGIADDFQGVSTADARAMAFRLAREEGLFCGLSTGANVAAALRVAGTLKPGSTVVTIMCDSGMKYMSGYSEQLSSM</sequence>
<dbReference type="PANTHER" id="PTHR10314">
    <property type="entry name" value="CYSTATHIONINE BETA-SYNTHASE"/>
    <property type="match status" value="1"/>
</dbReference>
<dbReference type="InterPro" id="IPR036052">
    <property type="entry name" value="TrpB-like_PALP_sf"/>
</dbReference>
<dbReference type="GO" id="GO:0006535">
    <property type="term" value="P:cysteine biosynthetic process from serine"/>
    <property type="evidence" value="ECO:0007669"/>
    <property type="project" value="InterPro"/>
</dbReference>
<dbReference type="PROSITE" id="PS00901">
    <property type="entry name" value="CYS_SYNTHASE"/>
    <property type="match status" value="1"/>
</dbReference>
<organism evidence="3 4">
    <name type="scientific">Trichoderma gamsii</name>
    <dbReference type="NCBI Taxonomy" id="398673"/>
    <lineage>
        <taxon>Eukaryota</taxon>
        <taxon>Fungi</taxon>
        <taxon>Dikarya</taxon>
        <taxon>Ascomycota</taxon>
        <taxon>Pezizomycotina</taxon>
        <taxon>Sordariomycetes</taxon>
        <taxon>Hypocreomycetidae</taxon>
        <taxon>Hypocreales</taxon>
        <taxon>Hypocreaceae</taxon>
        <taxon>Trichoderma</taxon>
    </lineage>
</organism>
<dbReference type="STRING" id="398673.A0A2P4ZRQ4"/>
<dbReference type="InterPro" id="IPR001216">
    <property type="entry name" value="P-phosphate_BS"/>
</dbReference>
<dbReference type="SUPFAM" id="SSF53686">
    <property type="entry name" value="Tryptophan synthase beta subunit-like PLP-dependent enzymes"/>
    <property type="match status" value="1"/>
</dbReference>
<dbReference type="EMBL" id="JPDN02000011">
    <property type="protein sequence ID" value="PON26975.1"/>
    <property type="molecule type" value="Genomic_DNA"/>
</dbReference>
<dbReference type="GeneID" id="29989636"/>
<comment type="caution">
    <text evidence="3">The sequence shown here is derived from an EMBL/GenBank/DDBJ whole genome shotgun (WGS) entry which is preliminary data.</text>
</comment>
<dbReference type="Pfam" id="PF00291">
    <property type="entry name" value="PALP"/>
    <property type="match status" value="1"/>
</dbReference>
<protein>
    <recommendedName>
        <fullName evidence="2">Tryptophan synthase beta chain-like PALP domain-containing protein</fullName>
    </recommendedName>
</protein>